<gene>
    <name evidence="2" type="ORF">SBP1_gp027</name>
</gene>
<accession>A0A3T0IIM4</accession>
<dbReference type="EMBL" id="MK301608">
    <property type="protein sequence ID" value="AZU99619.1"/>
    <property type="molecule type" value="Genomic_DNA"/>
</dbReference>
<feature type="coiled-coil region" evidence="1">
    <location>
        <begin position="29"/>
        <end position="70"/>
    </location>
</feature>
<reference evidence="2" key="1">
    <citation type="submission" date="2018-12" db="EMBL/GenBank/DDBJ databases">
        <title>Characterization of a N4-like bacteriophage infecting a coral-derived Vibrio strain.</title>
        <authorList>
            <person name="Huang S."/>
        </authorList>
    </citation>
    <scope>NUCLEOTIDE SEQUENCE [LARGE SCALE GENOMIC DNA]</scope>
</reference>
<evidence type="ECO:0000256" key="1">
    <source>
        <dbReference type="SAM" id="Coils"/>
    </source>
</evidence>
<keyword evidence="3" id="KW-1185">Reference proteome</keyword>
<keyword evidence="1" id="KW-0175">Coiled coil</keyword>
<evidence type="ECO:0000313" key="2">
    <source>
        <dbReference type="EMBL" id="AZU99619.1"/>
    </source>
</evidence>
<dbReference type="Proteomes" id="UP000290131">
    <property type="component" value="Segment"/>
</dbReference>
<proteinExistence type="predicted"/>
<protein>
    <submittedName>
        <fullName evidence="2">Uncharacterized protein</fullName>
    </submittedName>
</protein>
<sequence length="71" mass="8256">MDKIENLEEGLKLIGLLTPESREKIVTAFKLLEIENLQLKAEVNTLRGNLEKLEDRMDRVQHYLTNAGQKY</sequence>
<organism evidence="2">
    <name type="scientific">Vibrio virus vB_VspP_SBP1</name>
    <dbReference type="NCBI Taxonomy" id="2500581"/>
    <lineage>
        <taxon>Viruses</taxon>
        <taxon>Duplodnaviria</taxon>
        <taxon>Heunggongvirae</taxon>
        <taxon>Uroviricota</taxon>
        <taxon>Caudoviricetes</taxon>
        <taxon>Schitoviridae</taxon>
        <taxon>Electravirus</taxon>
        <taxon>Electravirus Sbp1</taxon>
    </lineage>
</organism>
<evidence type="ECO:0000313" key="3">
    <source>
        <dbReference type="Proteomes" id="UP000290131"/>
    </source>
</evidence>
<name>A0A3T0IIM4_9CAUD</name>